<feature type="transmembrane region" description="Helical" evidence="2">
    <location>
        <begin position="364"/>
        <end position="386"/>
    </location>
</feature>
<keyword evidence="2" id="KW-0812">Transmembrane</keyword>
<gene>
    <name evidence="3" type="ORF">FJ693_13875</name>
</gene>
<evidence type="ECO:0000256" key="1">
    <source>
        <dbReference type="SAM" id="MobiDB-lite"/>
    </source>
</evidence>
<keyword evidence="2" id="KW-1133">Transmembrane helix</keyword>
<evidence type="ECO:0000313" key="4">
    <source>
        <dbReference type="Proteomes" id="UP000318693"/>
    </source>
</evidence>
<keyword evidence="2" id="KW-0472">Membrane</keyword>
<dbReference type="Proteomes" id="UP000318693">
    <property type="component" value="Unassembled WGS sequence"/>
</dbReference>
<sequence length="391" mass="39612">MTWNRTEGVLVAPTLDPEAVAAHLDAAAVVARLEWYPGTEHLLSVSVLSDGAGQVGTNRDGQVAPGPAIAELADGLGTAFDADVLMEGVHPEGRHTLEPDAEGAADPAAADGGIPGVVEDDVHDARTVVLTAMSMRQAPLQASLLRRDVTVTEQPVGEETRRLLVTTGTGHDLGVHGWDADAYPVLRLQVDDEDRTATLLPGPEASEGEPEGVAVFSWAMHSRFLYGDGGTSGGSAGGSSGGTSGGSAGSTAQSASESVRTLAHDLLGDGDDAALFAAAIPDVEPEAVAASFTRPGAEGLAAFIAALGLPAAVTEVLEGRAEPASLPGAVVHHPERLDRAAAASAKIALSSGAQAVRAAPATPWVGRASVAVAGGVAVGLVVRWLVRRAHR</sequence>
<dbReference type="AlphaFoldDB" id="A0A552WPI9"/>
<protein>
    <submittedName>
        <fullName evidence="3">Uncharacterized protein</fullName>
    </submittedName>
</protein>
<accession>A0A552WPI9</accession>
<reference evidence="3 4" key="1">
    <citation type="submission" date="2019-07" db="EMBL/GenBank/DDBJ databases">
        <title>Georgenia wutianyii sp. nov. and Georgenia *** sp. nov. isolated from plateau pika (Ochotona curzoniae) in the Qinghai-Tibet plateau of China.</title>
        <authorList>
            <person name="Tian Z."/>
        </authorList>
    </citation>
    <scope>NUCLEOTIDE SEQUENCE [LARGE SCALE GENOMIC DNA]</scope>
    <source>
        <strain evidence="3 4">Z446</strain>
    </source>
</reference>
<proteinExistence type="predicted"/>
<evidence type="ECO:0000313" key="3">
    <source>
        <dbReference type="EMBL" id="TRW44413.1"/>
    </source>
</evidence>
<comment type="caution">
    <text evidence="3">The sequence shown here is derived from an EMBL/GenBank/DDBJ whole genome shotgun (WGS) entry which is preliminary data.</text>
</comment>
<organism evidence="3 4">
    <name type="scientific">Georgenia yuyongxinii</name>
    <dbReference type="NCBI Taxonomy" id="2589797"/>
    <lineage>
        <taxon>Bacteria</taxon>
        <taxon>Bacillati</taxon>
        <taxon>Actinomycetota</taxon>
        <taxon>Actinomycetes</taxon>
        <taxon>Micrococcales</taxon>
        <taxon>Bogoriellaceae</taxon>
        <taxon>Georgenia</taxon>
    </lineage>
</organism>
<evidence type="ECO:0000256" key="2">
    <source>
        <dbReference type="SAM" id="Phobius"/>
    </source>
</evidence>
<keyword evidence="4" id="KW-1185">Reference proteome</keyword>
<feature type="compositionally biased region" description="Low complexity" evidence="1">
    <location>
        <begin position="102"/>
        <end position="112"/>
    </location>
</feature>
<dbReference type="RefSeq" id="WP_143419073.1">
    <property type="nucleotide sequence ID" value="NZ_VJXR01000045.1"/>
</dbReference>
<name>A0A552WPI9_9MICO</name>
<feature type="compositionally biased region" description="Gly residues" evidence="1">
    <location>
        <begin position="232"/>
        <end position="248"/>
    </location>
</feature>
<feature type="region of interest" description="Disordered" evidence="1">
    <location>
        <begin position="93"/>
        <end position="114"/>
    </location>
</feature>
<feature type="region of interest" description="Disordered" evidence="1">
    <location>
        <begin position="232"/>
        <end position="256"/>
    </location>
</feature>
<dbReference type="EMBL" id="VJXR01000045">
    <property type="protein sequence ID" value="TRW44413.1"/>
    <property type="molecule type" value="Genomic_DNA"/>
</dbReference>